<comment type="cofactor">
    <cofactor evidence="1">
        <name>Zn(2+)</name>
        <dbReference type="ChEBI" id="CHEBI:29105"/>
    </cofactor>
</comment>
<keyword evidence="2" id="KW-0479">Metal-binding</keyword>
<dbReference type="InterPro" id="IPR036866">
    <property type="entry name" value="RibonucZ/Hydroxyglut_hydro"/>
</dbReference>
<dbReference type="Proteomes" id="UP001437460">
    <property type="component" value="Unassembled WGS sequence"/>
</dbReference>
<reference evidence="6 7" key="1">
    <citation type="submission" date="2024-03" db="EMBL/GenBank/DDBJ databases">
        <title>Human intestinal bacterial collection.</title>
        <authorList>
            <person name="Pauvert C."/>
            <person name="Hitch T.C.A."/>
            <person name="Clavel T."/>
        </authorList>
    </citation>
    <scope>NUCLEOTIDE SEQUENCE [LARGE SCALE GENOMIC DNA]</scope>
    <source>
        <strain evidence="6 7">CLA-AP-H27</strain>
    </source>
</reference>
<feature type="domain" description="Metallo-beta-lactamase" evidence="5">
    <location>
        <begin position="42"/>
        <end position="236"/>
    </location>
</feature>
<dbReference type="PANTHER" id="PTHR46233">
    <property type="entry name" value="HYDROXYACYLGLUTATHIONE HYDROLASE GLOC"/>
    <property type="match status" value="1"/>
</dbReference>
<dbReference type="EMBL" id="JBBMFJ010000027">
    <property type="protein sequence ID" value="MEQ2563911.1"/>
    <property type="molecule type" value="Genomic_DNA"/>
</dbReference>
<comment type="caution">
    <text evidence="6">The sequence shown here is derived from an EMBL/GenBank/DDBJ whole genome shotgun (WGS) entry which is preliminary data.</text>
</comment>
<evidence type="ECO:0000256" key="1">
    <source>
        <dbReference type="ARBA" id="ARBA00001947"/>
    </source>
</evidence>
<evidence type="ECO:0000256" key="2">
    <source>
        <dbReference type="ARBA" id="ARBA00022723"/>
    </source>
</evidence>
<evidence type="ECO:0000256" key="4">
    <source>
        <dbReference type="ARBA" id="ARBA00022833"/>
    </source>
</evidence>
<evidence type="ECO:0000256" key="3">
    <source>
        <dbReference type="ARBA" id="ARBA00022801"/>
    </source>
</evidence>
<evidence type="ECO:0000259" key="5">
    <source>
        <dbReference type="SMART" id="SM00849"/>
    </source>
</evidence>
<dbReference type="InterPro" id="IPR001279">
    <property type="entry name" value="Metallo-B-lactamas"/>
</dbReference>
<proteinExistence type="predicted"/>
<dbReference type="Pfam" id="PF00753">
    <property type="entry name" value="Lactamase_B"/>
    <property type="match status" value="1"/>
</dbReference>
<dbReference type="RefSeq" id="WP_349229986.1">
    <property type="nucleotide sequence ID" value="NZ_JBBMFJ010000027.1"/>
</dbReference>
<dbReference type="PANTHER" id="PTHR46233:SF3">
    <property type="entry name" value="HYDROXYACYLGLUTATHIONE HYDROLASE GLOC"/>
    <property type="match status" value="1"/>
</dbReference>
<keyword evidence="3" id="KW-0378">Hydrolase</keyword>
<keyword evidence="4" id="KW-0862">Zinc</keyword>
<organism evidence="6 7">
    <name type="scientific">Ventrimonas faecis</name>
    <dbReference type="NCBI Taxonomy" id="3133170"/>
    <lineage>
        <taxon>Bacteria</taxon>
        <taxon>Bacillati</taxon>
        <taxon>Bacillota</taxon>
        <taxon>Clostridia</taxon>
        <taxon>Lachnospirales</taxon>
        <taxon>Lachnospiraceae</taxon>
        <taxon>Ventrimonas</taxon>
    </lineage>
</organism>
<dbReference type="InterPro" id="IPR051453">
    <property type="entry name" value="MBL_Glyoxalase_II"/>
</dbReference>
<accession>A0ABV1HPB5</accession>
<dbReference type="Gene3D" id="3.60.15.10">
    <property type="entry name" value="Ribonuclease Z/Hydroxyacylglutathione hydrolase-like"/>
    <property type="match status" value="1"/>
</dbReference>
<evidence type="ECO:0000313" key="6">
    <source>
        <dbReference type="EMBL" id="MEQ2563911.1"/>
    </source>
</evidence>
<dbReference type="SMART" id="SM00849">
    <property type="entry name" value="Lactamase_B"/>
    <property type="match status" value="1"/>
</dbReference>
<sequence length="278" mass="31564">MSFHCSPATPHPVETLVHEPWTLAVKPFQVSPNTWYVAGQTWVGCYLIDTGDGLILIDTAIPESSYLLVDSIYRLGYKPTDIKKILISHAHFDHCGAAAEMKELTGAQMYMSKEDYVFMKSCPEETMIPDSGSHVQNFEPDEFYSEDKPVTLGNISIQTMLTPGHTIGCTSFFWKEKNPVNGEEYVVAMHGGVGANTMNDKYYATSKYLTPDLRQRFFDDAEKLKKIHVDIALPSHPNQIEIVDRAGQYTHESQPYLDDTIWADFLTERVRQVRELMK</sequence>
<keyword evidence="7" id="KW-1185">Reference proteome</keyword>
<dbReference type="SUPFAM" id="SSF56281">
    <property type="entry name" value="Metallo-hydrolase/oxidoreductase"/>
    <property type="match status" value="1"/>
</dbReference>
<gene>
    <name evidence="6" type="ORF">WMO41_12185</name>
</gene>
<name>A0ABV1HPB5_9FIRM</name>
<protein>
    <submittedName>
        <fullName evidence="6">MBL fold metallo-hydrolase</fullName>
    </submittedName>
</protein>
<evidence type="ECO:0000313" key="7">
    <source>
        <dbReference type="Proteomes" id="UP001437460"/>
    </source>
</evidence>